<dbReference type="AlphaFoldDB" id="A0AAN5UBC4"/>
<dbReference type="Pfam" id="PF06048">
    <property type="entry name" value="DUF927"/>
    <property type="match status" value="1"/>
</dbReference>
<accession>A0AAN5UBC4</accession>
<protein>
    <submittedName>
        <fullName evidence="2">DUF927 domain-containing protein</fullName>
    </submittedName>
</protein>
<evidence type="ECO:0000313" key="3">
    <source>
        <dbReference type="Proteomes" id="UP000868636"/>
    </source>
</evidence>
<comment type="caution">
    <text evidence="2">The sequence shown here is derived from an EMBL/GenBank/DDBJ whole genome shotgun (WGS) entry which is preliminary data.</text>
</comment>
<dbReference type="InterPro" id="IPR009270">
    <property type="entry name" value="DUF927"/>
</dbReference>
<evidence type="ECO:0000313" key="2">
    <source>
        <dbReference type="EMBL" id="HAZ7491342.1"/>
    </source>
</evidence>
<feature type="domain" description="DUF927" evidence="1">
    <location>
        <begin position="164"/>
        <end position="437"/>
    </location>
</feature>
<organism evidence="2 3">
    <name type="scientific">Escherichia coli</name>
    <dbReference type="NCBI Taxonomy" id="562"/>
    <lineage>
        <taxon>Bacteria</taxon>
        <taxon>Pseudomonadati</taxon>
        <taxon>Pseudomonadota</taxon>
        <taxon>Gammaproteobacteria</taxon>
        <taxon>Enterobacterales</taxon>
        <taxon>Enterobacteriaceae</taxon>
        <taxon>Escherichia</taxon>
    </lineage>
</organism>
<dbReference type="Proteomes" id="UP000868636">
    <property type="component" value="Unassembled WGS sequence"/>
</dbReference>
<proteinExistence type="predicted"/>
<evidence type="ECO:0000259" key="1">
    <source>
        <dbReference type="Pfam" id="PF06048"/>
    </source>
</evidence>
<reference evidence="2" key="2">
    <citation type="submission" date="2021-03" db="EMBL/GenBank/DDBJ databases">
        <authorList>
            <consortium name="NCBI Pathogen Detection Project"/>
        </authorList>
    </citation>
    <scope>NUCLEOTIDE SEQUENCE</scope>
    <source>
        <strain evidence="2">SJP41</strain>
    </source>
</reference>
<dbReference type="EMBL" id="DADPIR010000008">
    <property type="protein sequence ID" value="HAZ7491342.1"/>
    <property type="molecule type" value="Genomic_DNA"/>
</dbReference>
<reference evidence="2" key="1">
    <citation type="journal article" date="2018" name="Genome Biol.">
        <title>SKESA: strategic k-mer extension for scrupulous assemblies.</title>
        <authorList>
            <person name="Souvorov A."/>
            <person name="Agarwala R."/>
            <person name="Lipman D.J."/>
        </authorList>
    </citation>
    <scope>NUCLEOTIDE SEQUENCE</scope>
    <source>
        <strain evidence="2">SJP41</strain>
    </source>
</reference>
<gene>
    <name evidence="2" type="ORF">J8F57_001528</name>
</gene>
<sequence length="713" mass="79724">MKNAPNLKYQPKDKFTEVIIFAGTDAYSHAQHWIESEGRKHGDNVPPVYLGPKQLADLVNIRIVDDERRFARVYLAGEIEPIQINAIAEKLALAGVQEAKLYKGITDREPENWHDYLQRIREQAEHGEELMTDIVQSASSQESRDELAPYVELRINADPIGMYWVTPKIERSGEITRHGQWMCSPLEVLGEGFDRENDAMFIALRWKFRGEMVTHCIRAGMIGTPQGWSRLKDWGLKITTQNKARELLSDWIQNEAQKGVQYTATQRSGWFGGIYIMPNGDVIGEPETPVMFTGGSASRLAYHVKGTTESWRTTVAKLAYKNPFQMLAAATALAAPLIGVIGADGFGVHLYAQSTAGKTTAEDFASSLYGIPKQQRLSWYGTALGITNEAESHNHCLLALDEIEQASSARSVFTSSYTLFNGKGKLQGSPDGGNREIKYFETVVISTGEKSIETFLSGAGIKVKAGQLVRLLNIPVSRPTEFHGYENGEKHAKALEAAWKENYGAAGREWIRWLADHQQEAKDAYKRALERWDSLIPPHYGEQVHRVKDRFAVMECAMLLSEHITGWDSLACRDALQHVFNVWVAEFGTGNKENEQIIEQATSFLTANSISRFVPVDFDELSQMNIHNLAGYKNKGKSNIDDAITFYVLPAVFKAEVASGFDANHAASVLHGANMLKRPSSGKGWQTRTPRIKHLNGKQLRAYALLMDDELDE</sequence>
<name>A0AAN5UBC4_ECOLX</name>